<dbReference type="Gene3D" id="3.20.20.70">
    <property type="entry name" value="Aldolase class I"/>
    <property type="match status" value="1"/>
</dbReference>
<dbReference type="EMBL" id="CP012673">
    <property type="protein sequence ID" value="AUX43609.1"/>
    <property type="molecule type" value="Genomic_DNA"/>
</dbReference>
<dbReference type="RefSeq" id="WP_104982266.1">
    <property type="nucleotide sequence ID" value="NZ_CP012673.1"/>
</dbReference>
<proteinExistence type="predicted"/>
<dbReference type="InterPro" id="IPR013785">
    <property type="entry name" value="Aldolase_TIM"/>
</dbReference>
<dbReference type="Gene3D" id="1.10.238.260">
    <property type="match status" value="1"/>
</dbReference>
<evidence type="ECO:0000259" key="2">
    <source>
        <dbReference type="PROSITE" id="PS50991"/>
    </source>
</evidence>
<evidence type="ECO:0000256" key="1">
    <source>
        <dbReference type="ARBA" id="ARBA00023211"/>
    </source>
</evidence>
<dbReference type="PANTHER" id="PTHR10277:SF9">
    <property type="entry name" value="2-ISOPROPYLMALATE SYNTHASE 1, CHLOROPLASTIC-RELATED"/>
    <property type="match status" value="1"/>
</dbReference>
<dbReference type="Pfam" id="PF00682">
    <property type="entry name" value="HMGL-like"/>
    <property type="match status" value="1"/>
</dbReference>
<keyword evidence="1" id="KW-0464">Manganese</keyword>
<accession>A0A2L0EWH6</accession>
<sequence length="416" mass="45272">MTAAGSPHNDLVYDWNEVGRRGRPIPKDITLFDETLRDGLQSPSVAEPSIEDKLKLLHLMAKVGIHVADIGLPGSSQRAFDDVLRMCREITENRLPIRVACAGRTVVSDITRMIEISQRAGMPVEVYAFIESSPIQELMEAWDVSLIAQRSAEAIDVGAKAGLPVAYGTEDTTRSRPDVLATLFKVAIDHGASRLCLCDTVGYATPDGVRNLIGFTQAIVAGSGASVRIDWHGHNDRGLALENALWALEFGADRVHGTALGIGERVGNAAMELILLNLKLLGLLEHQDLTHLIEYCTTAADAVGWQVPINYPLVGRDAFRTATGVHAAAIIKAESKGDAWLADRIYSGVPAGMFGRKQEIGVGYMSGASNVDYWLRQRKIEPSKELVDAILAKVKGTDHTLTDEEIQVLVDQHRVR</sequence>
<keyword evidence="3" id="KW-0808">Transferase</keyword>
<dbReference type="OrthoDB" id="9804858at2"/>
<dbReference type="PANTHER" id="PTHR10277">
    <property type="entry name" value="HOMOCITRATE SYNTHASE-RELATED"/>
    <property type="match status" value="1"/>
</dbReference>
<gene>
    <name evidence="3" type="primary">leuA</name>
    <name evidence="3" type="ORF">SOCE26_050590</name>
</gene>
<feature type="domain" description="Pyruvate carboxyltransferase" evidence="2">
    <location>
        <begin position="29"/>
        <end position="293"/>
    </location>
</feature>
<dbReference type="InterPro" id="IPR000891">
    <property type="entry name" value="PYR_CT"/>
</dbReference>
<organism evidence="3 4">
    <name type="scientific">Sorangium cellulosum</name>
    <name type="common">Polyangium cellulosum</name>
    <dbReference type="NCBI Taxonomy" id="56"/>
    <lineage>
        <taxon>Bacteria</taxon>
        <taxon>Pseudomonadati</taxon>
        <taxon>Myxococcota</taxon>
        <taxon>Polyangia</taxon>
        <taxon>Polyangiales</taxon>
        <taxon>Polyangiaceae</taxon>
        <taxon>Sorangium</taxon>
    </lineage>
</organism>
<dbReference type="InterPro" id="IPR050073">
    <property type="entry name" value="2-IPM_HCS-like"/>
</dbReference>
<evidence type="ECO:0000313" key="3">
    <source>
        <dbReference type="EMBL" id="AUX43609.1"/>
    </source>
</evidence>
<dbReference type="SUPFAM" id="SSF51569">
    <property type="entry name" value="Aldolase"/>
    <property type="match status" value="1"/>
</dbReference>
<name>A0A2L0EWH6_SORCE</name>
<evidence type="ECO:0000313" key="4">
    <source>
        <dbReference type="Proteomes" id="UP000238348"/>
    </source>
</evidence>
<reference evidence="3 4" key="1">
    <citation type="submission" date="2015-09" db="EMBL/GenBank/DDBJ databases">
        <title>Sorangium comparison.</title>
        <authorList>
            <person name="Zaburannyi N."/>
            <person name="Bunk B."/>
            <person name="Overmann J."/>
            <person name="Mueller R."/>
        </authorList>
    </citation>
    <scope>NUCLEOTIDE SEQUENCE [LARGE SCALE GENOMIC DNA]</scope>
    <source>
        <strain evidence="3 4">So ce26</strain>
    </source>
</reference>
<dbReference type="AlphaFoldDB" id="A0A2L0EWH6"/>
<dbReference type="GO" id="GO:0003852">
    <property type="term" value="F:2-isopropylmalate synthase activity"/>
    <property type="evidence" value="ECO:0007669"/>
    <property type="project" value="UniProtKB-EC"/>
</dbReference>
<protein>
    <submittedName>
        <fullName evidence="3">2-isopropylmalate synthase</fullName>
        <ecNumber evidence="3">2.3.3.13</ecNumber>
    </submittedName>
</protein>
<dbReference type="GO" id="GO:0009098">
    <property type="term" value="P:L-leucine biosynthetic process"/>
    <property type="evidence" value="ECO:0007669"/>
    <property type="project" value="TreeGrafter"/>
</dbReference>
<dbReference type="PROSITE" id="PS50991">
    <property type="entry name" value="PYR_CT"/>
    <property type="match status" value="1"/>
</dbReference>
<dbReference type="EC" id="2.3.3.13" evidence="3"/>
<dbReference type="Proteomes" id="UP000238348">
    <property type="component" value="Chromosome"/>
</dbReference>
<keyword evidence="3" id="KW-0012">Acyltransferase</keyword>